<dbReference type="SUPFAM" id="SSF55486">
    <property type="entry name" value="Metalloproteases ('zincins'), catalytic domain"/>
    <property type="match status" value="1"/>
</dbReference>
<feature type="active site" evidence="10">
    <location>
        <position position="180"/>
    </location>
</feature>
<dbReference type="PROSITE" id="PS51864">
    <property type="entry name" value="ASTACIN"/>
    <property type="match status" value="1"/>
</dbReference>
<dbReference type="KEGG" id="mde:101894149"/>
<feature type="domain" description="Peptidase M12A" evidence="12">
    <location>
        <begin position="85"/>
        <end position="281"/>
    </location>
</feature>
<evidence type="ECO:0000256" key="3">
    <source>
        <dbReference type="ARBA" id="ARBA00022729"/>
    </source>
</evidence>
<evidence type="ECO:0000256" key="5">
    <source>
        <dbReference type="ARBA" id="ARBA00022833"/>
    </source>
</evidence>
<evidence type="ECO:0000256" key="8">
    <source>
        <dbReference type="ARBA" id="ARBA00023157"/>
    </source>
</evidence>
<dbReference type="InterPro" id="IPR024079">
    <property type="entry name" value="MetalloPept_cat_dom_sf"/>
</dbReference>
<dbReference type="SMART" id="SM00235">
    <property type="entry name" value="ZnMc"/>
    <property type="match status" value="1"/>
</dbReference>
<dbReference type="eggNOG" id="KOG3714">
    <property type="taxonomic scope" value="Eukaryota"/>
</dbReference>
<dbReference type="InterPro" id="IPR001506">
    <property type="entry name" value="Peptidase_M12A"/>
</dbReference>
<dbReference type="VEuPathDB" id="VectorBase:MDOA009058"/>
<evidence type="ECO:0000256" key="1">
    <source>
        <dbReference type="ARBA" id="ARBA00022670"/>
    </source>
</evidence>
<comment type="caution">
    <text evidence="10">Lacks conserved residue(s) required for the propagation of feature annotation.</text>
</comment>
<organism evidence="13">
    <name type="scientific">Musca domestica</name>
    <name type="common">House fly</name>
    <dbReference type="NCBI Taxonomy" id="7370"/>
    <lineage>
        <taxon>Eukaryota</taxon>
        <taxon>Metazoa</taxon>
        <taxon>Ecdysozoa</taxon>
        <taxon>Arthropoda</taxon>
        <taxon>Hexapoda</taxon>
        <taxon>Insecta</taxon>
        <taxon>Pterygota</taxon>
        <taxon>Neoptera</taxon>
        <taxon>Endopterygota</taxon>
        <taxon>Diptera</taxon>
        <taxon>Brachycera</taxon>
        <taxon>Muscomorpha</taxon>
        <taxon>Muscoidea</taxon>
        <taxon>Muscidae</taxon>
        <taxon>Musca</taxon>
    </lineage>
</organism>
<feature type="binding site" evidence="10">
    <location>
        <position position="183"/>
    </location>
    <ligand>
        <name>Zn(2+)</name>
        <dbReference type="ChEBI" id="CHEBI:29105"/>
        <note>catalytic</note>
    </ligand>
</feature>
<dbReference type="GO" id="GO:0004222">
    <property type="term" value="F:metalloendopeptidase activity"/>
    <property type="evidence" value="ECO:0007669"/>
    <property type="project" value="UniProtKB-UniRule"/>
</dbReference>
<evidence type="ECO:0000256" key="4">
    <source>
        <dbReference type="ARBA" id="ARBA00022801"/>
    </source>
</evidence>
<dbReference type="AlphaFoldDB" id="A0A1I8MW51"/>
<evidence type="ECO:0000313" key="13">
    <source>
        <dbReference type="EnsemblMetazoa" id="MDOA009058-PB"/>
    </source>
</evidence>
<dbReference type="FunFam" id="3.40.390.10:FF:000015">
    <property type="entry name" value="Meprin A subunit"/>
    <property type="match status" value="1"/>
</dbReference>
<keyword evidence="5 10" id="KW-0862">Zinc</keyword>
<dbReference type="InterPro" id="IPR006026">
    <property type="entry name" value="Peptidase_Metallo"/>
</dbReference>
<feature type="binding site" evidence="10">
    <location>
        <position position="179"/>
    </location>
    <ligand>
        <name>Zn(2+)</name>
        <dbReference type="ChEBI" id="CHEBI:29105"/>
        <note>catalytic</note>
    </ligand>
</feature>
<dbReference type="CDD" id="cd04280">
    <property type="entry name" value="ZnMc_astacin_like"/>
    <property type="match status" value="1"/>
</dbReference>
<dbReference type="GO" id="GO:0008270">
    <property type="term" value="F:zinc ion binding"/>
    <property type="evidence" value="ECO:0007669"/>
    <property type="project" value="UniProtKB-UniRule"/>
</dbReference>
<feature type="signal peptide" evidence="11">
    <location>
        <begin position="1"/>
        <end position="19"/>
    </location>
</feature>
<sequence length="305" mass="34948">MQLAKLIAHLFVYFHSTQSFSIKAPTYFAENNADISNSSAVEVVVNNAISHLQETENLKSSTNPEEIGVHIEGDIVQNTKLFSKNGVVSKTYRWPYGVIPYEIAGSFNQHDLEIIHYAILNFHLKTCVRFIPRRYNETDYILINNEKSGCWSYVGRQGGRQRLNLESPICLINPGTAIHELMHVLGFFHEQNRQERDSFVEILYENIREGLQNNFRRRSRTAAFNVPYDYASIMHYSSTAFSHNGQPTIVAKQPEYNNIMGQRYGLSSLDIVKINRMYNCYGDLRAEEKPTTVAESTPLSILKPE</sequence>
<dbReference type="GO" id="GO:0006508">
    <property type="term" value="P:proteolysis"/>
    <property type="evidence" value="ECO:0007669"/>
    <property type="project" value="UniProtKB-KW"/>
</dbReference>
<dbReference type="Gene3D" id="3.40.390.10">
    <property type="entry name" value="Collagenase (Catalytic Domain)"/>
    <property type="match status" value="1"/>
</dbReference>
<evidence type="ECO:0000256" key="9">
    <source>
        <dbReference type="ARBA" id="ARBA00023180"/>
    </source>
</evidence>
<accession>A0A1I8MW51</accession>
<keyword evidence="7" id="KW-0865">Zymogen</keyword>
<keyword evidence="9" id="KW-0325">Glycoprotein</keyword>
<protein>
    <recommendedName>
        <fullName evidence="11">Metalloendopeptidase</fullName>
        <ecNumber evidence="11">3.4.24.-</ecNumber>
    </recommendedName>
</protein>
<feature type="binding site" evidence="10">
    <location>
        <position position="189"/>
    </location>
    <ligand>
        <name>Zn(2+)</name>
        <dbReference type="ChEBI" id="CHEBI:29105"/>
        <note>catalytic</note>
    </ligand>
</feature>
<comment type="cofactor">
    <cofactor evidence="10 11">
        <name>Zn(2+)</name>
        <dbReference type="ChEBI" id="CHEBI:29105"/>
    </cofactor>
    <text evidence="10 11">Binds 1 zinc ion per subunit.</text>
</comment>
<proteinExistence type="predicted"/>
<evidence type="ECO:0000256" key="2">
    <source>
        <dbReference type="ARBA" id="ARBA00022723"/>
    </source>
</evidence>
<dbReference type="PANTHER" id="PTHR10127:SF780">
    <property type="entry name" value="METALLOENDOPEPTIDASE"/>
    <property type="match status" value="1"/>
</dbReference>
<dbReference type="Pfam" id="PF01400">
    <property type="entry name" value="Astacin"/>
    <property type="match status" value="1"/>
</dbReference>
<evidence type="ECO:0000256" key="7">
    <source>
        <dbReference type="ARBA" id="ARBA00023145"/>
    </source>
</evidence>
<evidence type="ECO:0000256" key="10">
    <source>
        <dbReference type="PROSITE-ProRule" id="PRU01211"/>
    </source>
</evidence>
<keyword evidence="6 10" id="KW-0482">Metalloprotease</keyword>
<reference evidence="13" key="1">
    <citation type="submission" date="2020-05" db="UniProtKB">
        <authorList>
            <consortium name="EnsemblMetazoa"/>
        </authorList>
    </citation>
    <scope>IDENTIFICATION</scope>
    <source>
        <strain evidence="13">Aabys</strain>
    </source>
</reference>
<dbReference type="OrthoDB" id="291007at2759"/>
<keyword evidence="1 10" id="KW-0645">Protease</keyword>
<keyword evidence="4 10" id="KW-0378">Hydrolase</keyword>
<dbReference type="PANTHER" id="PTHR10127">
    <property type="entry name" value="DISCOIDIN, CUB, EGF, LAMININ , AND ZINC METALLOPROTEASE DOMAIN CONTAINING"/>
    <property type="match status" value="1"/>
</dbReference>
<keyword evidence="8" id="KW-1015">Disulfide bond</keyword>
<feature type="chain" id="PRO_5044514264" description="Metalloendopeptidase" evidence="11">
    <location>
        <begin position="20"/>
        <end position="305"/>
    </location>
</feature>
<evidence type="ECO:0000256" key="6">
    <source>
        <dbReference type="ARBA" id="ARBA00023049"/>
    </source>
</evidence>
<keyword evidence="3 11" id="KW-0732">Signal</keyword>
<dbReference type="InterPro" id="IPR034035">
    <property type="entry name" value="Astacin-like_dom"/>
</dbReference>
<dbReference type="EnsemblMetazoa" id="MDOA009058-RB">
    <property type="protein sequence ID" value="MDOA009058-PB"/>
    <property type="gene ID" value="MDOA009058"/>
</dbReference>
<dbReference type="RefSeq" id="XP_011291225.2">
    <property type="nucleotide sequence ID" value="XM_011292923.3"/>
</dbReference>
<gene>
    <name evidence="13" type="primary">101894149</name>
</gene>
<evidence type="ECO:0000256" key="11">
    <source>
        <dbReference type="RuleBase" id="RU361183"/>
    </source>
</evidence>
<name>A0A1I8MW51_MUSDO</name>
<dbReference type="EC" id="3.4.24.-" evidence="11"/>
<keyword evidence="2 10" id="KW-0479">Metal-binding</keyword>
<evidence type="ECO:0000259" key="12">
    <source>
        <dbReference type="PROSITE" id="PS51864"/>
    </source>
</evidence>
<dbReference type="PRINTS" id="PR00480">
    <property type="entry name" value="ASTACIN"/>
</dbReference>
<dbReference type="VEuPathDB" id="VectorBase:MDOMA2_017691"/>